<name>A0A1G7M3T1_9ACTN</name>
<evidence type="ECO:0000256" key="1">
    <source>
        <dbReference type="ARBA" id="ARBA00001933"/>
    </source>
</evidence>
<dbReference type="Pfam" id="PF00155">
    <property type="entry name" value="Aminotran_1_2"/>
    <property type="match status" value="1"/>
</dbReference>
<dbReference type="InterPro" id="IPR001917">
    <property type="entry name" value="Aminotrans_II_pyridoxalP_BS"/>
</dbReference>
<comment type="cofactor">
    <cofactor evidence="1 9">
        <name>pyridoxal 5'-phosphate</name>
        <dbReference type="ChEBI" id="CHEBI:597326"/>
    </cofactor>
</comment>
<evidence type="ECO:0000256" key="6">
    <source>
        <dbReference type="ARBA" id="ARBA00022679"/>
    </source>
</evidence>
<evidence type="ECO:0000256" key="2">
    <source>
        <dbReference type="ARBA" id="ARBA00007970"/>
    </source>
</evidence>
<feature type="region of interest" description="Disordered" evidence="10">
    <location>
        <begin position="1"/>
        <end position="40"/>
    </location>
</feature>
<dbReference type="GO" id="GO:0000105">
    <property type="term" value="P:L-histidine biosynthetic process"/>
    <property type="evidence" value="ECO:0007669"/>
    <property type="project" value="UniProtKB-UniRule"/>
</dbReference>
<evidence type="ECO:0000256" key="10">
    <source>
        <dbReference type="SAM" id="MobiDB-lite"/>
    </source>
</evidence>
<dbReference type="InterPro" id="IPR015422">
    <property type="entry name" value="PyrdxlP-dep_Trfase_small"/>
</dbReference>
<dbReference type="InterPro" id="IPR015424">
    <property type="entry name" value="PyrdxlP-dep_Trfase"/>
</dbReference>
<organism evidence="12 13">
    <name type="scientific">Blastococcus aurantiacus</name>
    <dbReference type="NCBI Taxonomy" id="1550231"/>
    <lineage>
        <taxon>Bacteria</taxon>
        <taxon>Bacillati</taxon>
        <taxon>Actinomycetota</taxon>
        <taxon>Actinomycetes</taxon>
        <taxon>Geodermatophilales</taxon>
        <taxon>Geodermatophilaceae</taxon>
        <taxon>Blastococcus</taxon>
    </lineage>
</organism>
<keyword evidence="6 9" id="KW-0808">Transferase</keyword>
<dbReference type="Gene3D" id="3.40.640.10">
    <property type="entry name" value="Type I PLP-dependent aspartate aminotransferase-like (Major domain)"/>
    <property type="match status" value="1"/>
</dbReference>
<comment type="pathway">
    <text evidence="9">Amino-acid biosynthesis; L-histidine biosynthesis; L-histidine from 5-phospho-alpha-D-ribose 1-diphosphate: step 7/9.</text>
</comment>
<dbReference type="InterPro" id="IPR015421">
    <property type="entry name" value="PyrdxlP-dep_Trfase_major"/>
</dbReference>
<dbReference type="PANTHER" id="PTHR42885:SF2">
    <property type="entry name" value="HISTIDINOL-PHOSPHATE AMINOTRANSFERASE"/>
    <property type="match status" value="1"/>
</dbReference>
<keyword evidence="5 9" id="KW-0028">Amino-acid biosynthesis</keyword>
<dbReference type="UniPathway" id="UPA00031">
    <property type="reaction ID" value="UER00012"/>
</dbReference>
<dbReference type="EC" id="2.6.1.9" evidence="9"/>
<evidence type="ECO:0000256" key="7">
    <source>
        <dbReference type="ARBA" id="ARBA00022898"/>
    </source>
</evidence>
<dbReference type="OrthoDB" id="9809616at2"/>
<evidence type="ECO:0000256" key="9">
    <source>
        <dbReference type="HAMAP-Rule" id="MF_01023"/>
    </source>
</evidence>
<evidence type="ECO:0000313" key="13">
    <source>
        <dbReference type="Proteomes" id="UP000199406"/>
    </source>
</evidence>
<dbReference type="InterPro" id="IPR005861">
    <property type="entry name" value="HisP_aminotrans"/>
</dbReference>
<evidence type="ECO:0000256" key="8">
    <source>
        <dbReference type="ARBA" id="ARBA00023102"/>
    </source>
</evidence>
<dbReference type="AlphaFoldDB" id="A0A1G7M3T1"/>
<dbReference type="RefSeq" id="WP_091767132.1">
    <property type="nucleotide sequence ID" value="NZ_FNBT01000004.1"/>
</dbReference>
<accession>A0A1G7M3T1</accession>
<keyword evidence="4 9" id="KW-0032">Aminotransferase</keyword>
<dbReference type="SUPFAM" id="SSF53383">
    <property type="entry name" value="PLP-dependent transferases"/>
    <property type="match status" value="1"/>
</dbReference>
<dbReference type="EMBL" id="FNBT01000004">
    <property type="protein sequence ID" value="SDF56276.1"/>
    <property type="molecule type" value="Genomic_DNA"/>
</dbReference>
<evidence type="ECO:0000313" key="12">
    <source>
        <dbReference type="EMBL" id="SDF56276.1"/>
    </source>
</evidence>
<feature type="domain" description="Aminotransferase class I/classII large" evidence="11">
    <location>
        <begin position="30"/>
        <end position="357"/>
    </location>
</feature>
<evidence type="ECO:0000256" key="5">
    <source>
        <dbReference type="ARBA" id="ARBA00022605"/>
    </source>
</evidence>
<dbReference type="CDD" id="cd00609">
    <property type="entry name" value="AAT_like"/>
    <property type="match status" value="1"/>
</dbReference>
<reference evidence="13" key="1">
    <citation type="submission" date="2016-10" db="EMBL/GenBank/DDBJ databases">
        <authorList>
            <person name="Varghese N."/>
            <person name="Submissions S."/>
        </authorList>
    </citation>
    <scope>NUCLEOTIDE SEQUENCE [LARGE SCALE GENOMIC DNA]</scope>
    <source>
        <strain evidence="13">DSM 44268</strain>
    </source>
</reference>
<sequence length="370" mass="39125">MTSLDDLPLRPELRGRTPYGAPQVPATHRLNTNENPHPLPDELLADLGTALGHAALELNRYPDRDALDLRADLAAYLSRTAGTQVEQPQVWAANGSNEVLQQILQAFGGAGRTALGFTPSYSMHPIISAGTGTGWVDGHRRADFTIDAAAAVAQVREVAPDVVFVTSPNNPTGTAVPLETIEELYAATSGMVVVDEAYAEFARTGTPSALTLVPGRPRLIVSRTMSKAFGMAGLRLGYLAADAAVVDALQLVRLPYHLSSLTQAAARAALAHTDALLATVDAVRAQRDRIVAELPAMGLTSVPSDANFVLFGRFADAPAAWQALLDRGVLVRDVGLPGWLRVTAGTAAETDAFLTALGEVVRDQRTVLGD</sequence>
<dbReference type="NCBIfam" id="TIGR01141">
    <property type="entry name" value="hisC"/>
    <property type="match status" value="1"/>
</dbReference>
<protein>
    <recommendedName>
        <fullName evidence="9">Histidinol-phosphate aminotransferase</fullName>
        <ecNumber evidence="9">2.6.1.9</ecNumber>
    </recommendedName>
    <alternativeName>
        <fullName evidence="9">Imidazole acetol-phosphate transaminase</fullName>
    </alternativeName>
</protein>
<evidence type="ECO:0000259" key="11">
    <source>
        <dbReference type="Pfam" id="PF00155"/>
    </source>
</evidence>
<keyword evidence="7 9" id="KW-0663">Pyridoxal phosphate</keyword>
<comment type="similarity">
    <text evidence="2 9">Belongs to the class-II pyridoxal-phosphate-dependent aminotransferase family. Histidinol-phosphate aminotransferase subfamily.</text>
</comment>
<dbReference type="PROSITE" id="PS00599">
    <property type="entry name" value="AA_TRANSFER_CLASS_2"/>
    <property type="match status" value="1"/>
</dbReference>
<dbReference type="InterPro" id="IPR004839">
    <property type="entry name" value="Aminotransferase_I/II_large"/>
</dbReference>
<dbReference type="NCBIfam" id="NF002877">
    <property type="entry name" value="PRK03317.1"/>
    <property type="match status" value="1"/>
</dbReference>
<comment type="subunit">
    <text evidence="3 9">Homodimer.</text>
</comment>
<dbReference type="PANTHER" id="PTHR42885">
    <property type="entry name" value="HISTIDINOL-PHOSPHATE AMINOTRANSFERASE-RELATED"/>
    <property type="match status" value="1"/>
</dbReference>
<dbReference type="Proteomes" id="UP000199406">
    <property type="component" value="Unassembled WGS sequence"/>
</dbReference>
<proteinExistence type="inferred from homology"/>
<evidence type="ECO:0000256" key="3">
    <source>
        <dbReference type="ARBA" id="ARBA00011738"/>
    </source>
</evidence>
<dbReference type="HAMAP" id="MF_01023">
    <property type="entry name" value="HisC_aminotrans_2"/>
    <property type="match status" value="1"/>
</dbReference>
<dbReference type="GO" id="GO:0004400">
    <property type="term" value="F:histidinol-phosphate transaminase activity"/>
    <property type="evidence" value="ECO:0007669"/>
    <property type="project" value="UniProtKB-UniRule"/>
</dbReference>
<gene>
    <name evidence="9" type="primary">hisC</name>
    <name evidence="12" type="ORF">SAMN05660662_2659</name>
</gene>
<dbReference type="GO" id="GO:0030170">
    <property type="term" value="F:pyridoxal phosphate binding"/>
    <property type="evidence" value="ECO:0007669"/>
    <property type="project" value="InterPro"/>
</dbReference>
<comment type="catalytic activity">
    <reaction evidence="9">
        <text>L-histidinol phosphate + 2-oxoglutarate = 3-(imidazol-4-yl)-2-oxopropyl phosphate + L-glutamate</text>
        <dbReference type="Rhea" id="RHEA:23744"/>
        <dbReference type="ChEBI" id="CHEBI:16810"/>
        <dbReference type="ChEBI" id="CHEBI:29985"/>
        <dbReference type="ChEBI" id="CHEBI:57766"/>
        <dbReference type="ChEBI" id="CHEBI:57980"/>
        <dbReference type="EC" id="2.6.1.9"/>
    </reaction>
</comment>
<dbReference type="STRING" id="1550231.SAMN05660662_2659"/>
<feature type="modified residue" description="N6-(pyridoxal phosphate)lysine" evidence="9">
    <location>
        <position position="227"/>
    </location>
</feature>
<dbReference type="Gene3D" id="3.90.1150.10">
    <property type="entry name" value="Aspartate Aminotransferase, domain 1"/>
    <property type="match status" value="1"/>
</dbReference>
<keyword evidence="8 9" id="KW-0368">Histidine biosynthesis</keyword>
<evidence type="ECO:0000256" key="4">
    <source>
        <dbReference type="ARBA" id="ARBA00022576"/>
    </source>
</evidence>
<keyword evidence="13" id="KW-1185">Reference proteome</keyword>